<dbReference type="InterPro" id="IPR038969">
    <property type="entry name" value="FEN"/>
</dbReference>
<dbReference type="SUPFAM" id="SSF88723">
    <property type="entry name" value="PIN domain-like"/>
    <property type="match status" value="1"/>
</dbReference>
<dbReference type="GO" id="GO:0017108">
    <property type="term" value="F:5'-flap endonuclease activity"/>
    <property type="evidence" value="ECO:0007669"/>
    <property type="project" value="InterPro"/>
</dbReference>
<dbReference type="InterPro" id="IPR029060">
    <property type="entry name" value="PIN-like_dom_sf"/>
</dbReference>
<dbReference type="SUPFAM" id="SSF47807">
    <property type="entry name" value="5' to 3' exonuclease, C-terminal subdomain"/>
    <property type="match status" value="1"/>
</dbReference>
<feature type="transmembrane region" description="Helical" evidence="3">
    <location>
        <begin position="155"/>
        <end position="175"/>
    </location>
</feature>
<sequence length="263" mass="32784">MLFLLEDKRIFLIDILGILYKLYFIHKNFFLFYFKKFLLNFFIKYNPNILIVIFDTKLRYNYKKKIFIHYKSNRKKNIFLKKYIYDIYNILNQYKIFYIYKKGYEADDIIALYVKYFQKKNYIIYIISNDKDFYQLLNNNIYICNYNGKIIDKYYILYIYNIKSIKFLIDIYILIGDYSDNIYGFNNIGLRKSIFFINKYKNIKNILKQKYINNYLIRNILKNKKLILINKKLLLFNKNINIKINIYLYYINIYFYIIKNKKK</sequence>
<dbReference type="EMBL" id="CP157893">
    <property type="protein sequence ID" value="XBT18247.1"/>
    <property type="molecule type" value="Genomic_DNA"/>
</dbReference>
<evidence type="ECO:0000256" key="3">
    <source>
        <dbReference type="SAM" id="Phobius"/>
    </source>
</evidence>
<dbReference type="PANTHER" id="PTHR42646">
    <property type="entry name" value="FLAP ENDONUCLEASE XNI"/>
    <property type="match status" value="1"/>
</dbReference>
<dbReference type="PANTHER" id="PTHR42646:SF2">
    <property type="entry name" value="5'-3' EXONUCLEASE FAMILY PROTEIN"/>
    <property type="match status" value="1"/>
</dbReference>
<evidence type="ECO:0000256" key="2">
    <source>
        <dbReference type="ARBA" id="ARBA00022801"/>
    </source>
</evidence>
<dbReference type="GO" id="GO:0033567">
    <property type="term" value="P:DNA replication, Okazaki fragment processing"/>
    <property type="evidence" value="ECO:0007669"/>
    <property type="project" value="InterPro"/>
</dbReference>
<evidence type="ECO:0000259" key="4">
    <source>
        <dbReference type="SMART" id="SM00475"/>
    </source>
</evidence>
<dbReference type="InterPro" id="IPR002421">
    <property type="entry name" value="5-3_exonuclease"/>
</dbReference>
<organism evidence="5">
    <name type="scientific">Candidatus Shikimatogenerans sp. Tser</name>
    <dbReference type="NCBI Taxonomy" id="3158568"/>
    <lineage>
        <taxon>Bacteria</taxon>
        <taxon>Pseudomonadati</taxon>
        <taxon>Bacteroidota</taxon>
        <taxon>Flavobacteriia</taxon>
        <taxon>Flavobacteriales</taxon>
        <taxon>Candidatus Shikimatogenerans</taxon>
    </lineage>
</organism>
<dbReference type="AlphaFoldDB" id="A0AAU7QRC1"/>
<evidence type="ECO:0000313" key="5">
    <source>
        <dbReference type="EMBL" id="XBT18247.1"/>
    </source>
</evidence>
<proteinExistence type="predicted"/>
<keyword evidence="3" id="KW-0472">Membrane</keyword>
<feature type="transmembrane region" description="Helical" evidence="3">
    <location>
        <begin position="240"/>
        <end position="258"/>
    </location>
</feature>
<keyword evidence="1" id="KW-0540">Nuclease</keyword>
<reference evidence="5" key="1">
    <citation type="submission" date="2024-06" db="EMBL/GenBank/DDBJ databases">
        <title>Diversity, functionality, and evolutionary history of bacterial symbionts in false click beetles (Coleoptera, Throscidae).</title>
        <authorList>
            <person name="Wierz J.C."/>
            <person name="Malm H."/>
            <person name="Kaltenpoth M."/>
            <person name="Engl T."/>
        </authorList>
    </citation>
    <scope>NUCLEOTIDE SEQUENCE</scope>
    <source>
        <strain evidence="5">Tser</strain>
    </source>
</reference>
<feature type="transmembrane region" description="Helical" evidence="3">
    <location>
        <begin position="12"/>
        <end position="34"/>
    </location>
</feature>
<dbReference type="Gene3D" id="3.40.50.1010">
    <property type="entry name" value="5'-nuclease"/>
    <property type="match status" value="1"/>
</dbReference>
<dbReference type="Pfam" id="PF02739">
    <property type="entry name" value="5_3_exonuc_N"/>
    <property type="match status" value="1"/>
</dbReference>
<accession>A0AAU7QRC1</accession>
<gene>
    <name evidence="5" type="ORF">ABNO52_00485</name>
</gene>
<dbReference type="GO" id="GO:0008409">
    <property type="term" value="F:5'-3' exonuclease activity"/>
    <property type="evidence" value="ECO:0007669"/>
    <property type="project" value="InterPro"/>
</dbReference>
<dbReference type="InterPro" id="IPR036279">
    <property type="entry name" value="5-3_exonuclease_C_sf"/>
</dbReference>
<keyword evidence="2" id="KW-0378">Hydrolase</keyword>
<name>A0AAU7QRC1_9FLAO</name>
<keyword evidence="3" id="KW-1133">Transmembrane helix</keyword>
<dbReference type="SMART" id="SM00475">
    <property type="entry name" value="53EXOc"/>
    <property type="match status" value="1"/>
</dbReference>
<keyword evidence="3" id="KW-0812">Transmembrane</keyword>
<protein>
    <recommendedName>
        <fullName evidence="4">5'-3' exonuclease domain-containing protein</fullName>
    </recommendedName>
</protein>
<feature type="domain" description="5'-3' exonuclease" evidence="4">
    <location>
        <begin position="8"/>
        <end position="250"/>
    </location>
</feature>
<dbReference type="GO" id="GO:0003677">
    <property type="term" value="F:DNA binding"/>
    <property type="evidence" value="ECO:0007669"/>
    <property type="project" value="InterPro"/>
</dbReference>
<dbReference type="InterPro" id="IPR020046">
    <property type="entry name" value="5-3_exonucl_a-hlix_arch_N"/>
</dbReference>
<dbReference type="Gene3D" id="1.10.150.20">
    <property type="entry name" value="5' to 3' exonuclease, C-terminal subdomain"/>
    <property type="match status" value="1"/>
</dbReference>
<evidence type="ECO:0000256" key="1">
    <source>
        <dbReference type="ARBA" id="ARBA00022722"/>
    </source>
</evidence>